<comment type="caution">
    <text evidence="4">The sequence shown here is derived from an EMBL/GenBank/DDBJ whole genome shotgun (WGS) entry which is preliminary data.</text>
</comment>
<keyword evidence="2" id="KW-0040">ANK repeat</keyword>
<feature type="signal peptide" evidence="3">
    <location>
        <begin position="1"/>
        <end position="23"/>
    </location>
</feature>
<protein>
    <submittedName>
        <fullName evidence="4">Uncharacterized protein</fullName>
    </submittedName>
</protein>
<accession>A0A5M3Q0G0</accession>
<dbReference type="PROSITE" id="PS51257">
    <property type="entry name" value="PROKAR_LIPOPROTEIN"/>
    <property type="match status" value="1"/>
</dbReference>
<evidence type="ECO:0000256" key="3">
    <source>
        <dbReference type="SAM" id="SignalP"/>
    </source>
</evidence>
<dbReference type="InterPro" id="IPR050745">
    <property type="entry name" value="Multifunctional_regulatory"/>
</dbReference>
<sequence length="384" mass="41148">MNKAFSSTAAFLAAVLISGCASQQSLTDAASRNDIDAVVKMVEAGMDPLEPNENGQTAFSIVYDHAFESTRTDRAAEASLPAFAREIVRKSERWASDLCGKVRNRSITVEEFEDKLNNPWEGVVLDVRGSYMTMDNYVPLAHCLVVGNRTEYLDVLLENGGDPNAIGKDDRRALDVAVFYGLVNVTEMLLDRGADPKLTIDEESNVLEYLVGNSQFGNRVNDKALLQMIIAAGMDVDARIKDLTPIEHAILNNNLVAAQMLIDAGADLSRALHVAGYYGKEYATELLLQANAPTGSHPEFSDGTALHTAISGLVDGQHSNVDLVLAVASASTHSELNKPDDGGYTVLSMAKRLGDQKLVNGLKAAGASLEEQVVSADDSASEGS</sequence>
<dbReference type="EMBL" id="BGZI01000015">
    <property type="protein sequence ID" value="GBO88658.1"/>
    <property type="molecule type" value="Genomic_DNA"/>
</dbReference>
<keyword evidence="1" id="KW-0677">Repeat</keyword>
<evidence type="ECO:0000313" key="5">
    <source>
        <dbReference type="Proteomes" id="UP000387223"/>
    </source>
</evidence>
<dbReference type="InterPro" id="IPR002110">
    <property type="entry name" value="Ankyrin_rpt"/>
</dbReference>
<feature type="chain" id="PRO_5024281322" evidence="3">
    <location>
        <begin position="24"/>
        <end position="384"/>
    </location>
</feature>
<reference evidence="4 5" key="1">
    <citation type="journal article" date="2019" name="J. Gen. Appl. Microbiol.">
        <title>Aerobic degradation of cis-dichloroethene by the marine bacterium Marinobacter salsuginis strain 5N-3.</title>
        <authorList>
            <person name="Inoue Y."/>
            <person name="Fukunaga Y."/>
            <person name="Katsumata H."/>
            <person name="Ohji S."/>
            <person name="Hosoyama A."/>
            <person name="Mori K."/>
            <person name="Ando K."/>
        </authorList>
    </citation>
    <scope>NUCLEOTIDE SEQUENCE [LARGE SCALE GENOMIC DNA]</scope>
    <source>
        <strain evidence="4 5">NBRC 109114</strain>
    </source>
</reference>
<dbReference type="Proteomes" id="UP000387223">
    <property type="component" value="Unassembled WGS sequence"/>
</dbReference>
<proteinExistence type="predicted"/>
<dbReference type="GO" id="GO:0005737">
    <property type="term" value="C:cytoplasm"/>
    <property type="evidence" value="ECO:0007669"/>
    <property type="project" value="TreeGrafter"/>
</dbReference>
<dbReference type="PANTHER" id="PTHR24189">
    <property type="entry name" value="MYOTROPHIN"/>
    <property type="match status" value="1"/>
</dbReference>
<dbReference type="Gene3D" id="1.25.40.20">
    <property type="entry name" value="Ankyrin repeat-containing domain"/>
    <property type="match status" value="3"/>
</dbReference>
<dbReference type="RefSeq" id="WP_153637274.1">
    <property type="nucleotide sequence ID" value="NZ_BGZI01000015.1"/>
</dbReference>
<evidence type="ECO:0000313" key="4">
    <source>
        <dbReference type="EMBL" id="GBO88658.1"/>
    </source>
</evidence>
<gene>
    <name evidence="4" type="ORF">MSSD14B_23260</name>
</gene>
<evidence type="ECO:0000256" key="1">
    <source>
        <dbReference type="ARBA" id="ARBA00022737"/>
    </source>
</evidence>
<keyword evidence="3" id="KW-0732">Signal</keyword>
<dbReference type="SUPFAM" id="SSF48403">
    <property type="entry name" value="Ankyrin repeat"/>
    <property type="match status" value="1"/>
</dbReference>
<dbReference type="PANTHER" id="PTHR24189:SF71">
    <property type="entry name" value="ANKYRIN REPEAT DOMAIN 39"/>
    <property type="match status" value="1"/>
</dbReference>
<name>A0A5M3Q0G0_9GAMM</name>
<evidence type="ECO:0000256" key="2">
    <source>
        <dbReference type="ARBA" id="ARBA00023043"/>
    </source>
</evidence>
<organism evidence="4 5">
    <name type="scientific">Marinobacter salsuginis</name>
    <dbReference type="NCBI Taxonomy" id="418719"/>
    <lineage>
        <taxon>Bacteria</taxon>
        <taxon>Pseudomonadati</taxon>
        <taxon>Pseudomonadota</taxon>
        <taxon>Gammaproteobacteria</taxon>
        <taxon>Pseudomonadales</taxon>
        <taxon>Marinobacteraceae</taxon>
        <taxon>Marinobacter</taxon>
    </lineage>
</organism>
<dbReference type="AlphaFoldDB" id="A0A5M3Q0G0"/>
<dbReference type="InterPro" id="IPR036770">
    <property type="entry name" value="Ankyrin_rpt-contain_sf"/>
</dbReference>
<dbReference type="SMART" id="SM00248">
    <property type="entry name" value="ANK"/>
    <property type="match status" value="6"/>
</dbReference>